<dbReference type="OrthoDB" id="27683at2759"/>
<dbReference type="GO" id="GO:0005788">
    <property type="term" value="C:endoplasmic reticulum lumen"/>
    <property type="evidence" value="ECO:0007669"/>
    <property type="project" value="UniProtKB-SubCell"/>
</dbReference>
<reference evidence="16 17" key="1">
    <citation type="journal article" date="2020" name="ISME J.">
        <title>Uncovering the hidden diversity of litter-decomposition mechanisms in mushroom-forming fungi.</title>
        <authorList>
            <person name="Floudas D."/>
            <person name="Bentzer J."/>
            <person name="Ahren D."/>
            <person name="Johansson T."/>
            <person name="Persson P."/>
            <person name="Tunlid A."/>
        </authorList>
    </citation>
    <scope>NUCLEOTIDE SEQUENCE [LARGE SCALE GENOMIC DNA]</scope>
    <source>
        <strain evidence="16 17">CBS 101986</strain>
    </source>
</reference>
<dbReference type="GO" id="GO:0036503">
    <property type="term" value="P:ERAD pathway"/>
    <property type="evidence" value="ECO:0007669"/>
    <property type="project" value="TreeGrafter"/>
</dbReference>
<dbReference type="Pfam" id="PF18404">
    <property type="entry name" value="Glyco_transf_24"/>
    <property type="match status" value="1"/>
</dbReference>
<dbReference type="InterPro" id="IPR040497">
    <property type="entry name" value="Glyco_transf_24"/>
</dbReference>
<dbReference type="Gene3D" id="3.90.550.10">
    <property type="entry name" value="Spore Coat Polysaccharide Biosynthesis Protein SpsA, Chain A"/>
    <property type="match status" value="1"/>
</dbReference>
<evidence type="ECO:0000256" key="1">
    <source>
        <dbReference type="ARBA" id="ARBA00001913"/>
    </source>
</evidence>
<evidence type="ECO:0000259" key="13">
    <source>
        <dbReference type="Pfam" id="PF18402"/>
    </source>
</evidence>
<dbReference type="PANTHER" id="PTHR11226">
    <property type="entry name" value="UDP-GLUCOSE GLYCOPROTEIN:GLUCOSYLTRANSFERASE"/>
    <property type="match status" value="1"/>
</dbReference>
<dbReference type="UniPathway" id="UPA00378"/>
<feature type="domain" description="UGGT thioredoxin-like" evidence="12">
    <location>
        <begin position="298"/>
        <end position="424"/>
    </location>
</feature>
<keyword evidence="5" id="KW-0808">Transferase</keyword>
<dbReference type="Pfam" id="PF18401">
    <property type="entry name" value="Thioredoxin_13"/>
    <property type="match status" value="1"/>
</dbReference>
<dbReference type="SUPFAM" id="SSF53448">
    <property type="entry name" value="Nucleotide-diphospho-sugar transferases"/>
    <property type="match status" value="1"/>
</dbReference>
<evidence type="ECO:0000259" key="14">
    <source>
        <dbReference type="Pfam" id="PF18403"/>
    </source>
</evidence>
<dbReference type="Pfam" id="PF18403">
    <property type="entry name" value="Thioredoxin_15"/>
    <property type="match status" value="1"/>
</dbReference>
<feature type="domain" description="UGGT thioredoxin-like" evidence="11">
    <location>
        <begin position="33"/>
        <end position="232"/>
    </location>
</feature>
<dbReference type="EMBL" id="JAACJJ010000057">
    <property type="protein sequence ID" value="KAF5311086.1"/>
    <property type="molecule type" value="Genomic_DNA"/>
</dbReference>
<dbReference type="Pfam" id="PF06427">
    <property type="entry name" value="UDP-g_GGTase"/>
    <property type="match status" value="1"/>
</dbReference>
<dbReference type="GO" id="GO:0003980">
    <property type="term" value="F:UDP-glucose:glycoprotein glucosyltransferase activity"/>
    <property type="evidence" value="ECO:0007669"/>
    <property type="project" value="InterPro"/>
</dbReference>
<name>A0A8H5AUM7_9AGAR</name>
<keyword evidence="6 10" id="KW-0732">Signal</keyword>
<keyword evidence="17" id="KW-1185">Reference proteome</keyword>
<evidence type="ECO:0000256" key="2">
    <source>
        <dbReference type="ARBA" id="ARBA00004319"/>
    </source>
</evidence>
<evidence type="ECO:0000256" key="3">
    <source>
        <dbReference type="ARBA" id="ARBA00004922"/>
    </source>
</evidence>
<evidence type="ECO:0000256" key="5">
    <source>
        <dbReference type="ARBA" id="ARBA00022679"/>
    </source>
</evidence>
<comment type="similarity">
    <text evidence="4">Belongs to the glycosyltransferase 8 family.</text>
</comment>
<dbReference type="InterPro" id="IPR040525">
    <property type="entry name" value="UGGT_TRXL_4"/>
</dbReference>
<evidence type="ECO:0000259" key="15">
    <source>
        <dbReference type="Pfam" id="PF18404"/>
    </source>
</evidence>
<dbReference type="InterPro" id="IPR040694">
    <property type="entry name" value="UGGT_TRXL_2"/>
</dbReference>
<comment type="subcellular location">
    <subcellularLocation>
        <location evidence="2">Endoplasmic reticulum lumen</location>
    </subcellularLocation>
</comment>
<dbReference type="GO" id="GO:0051082">
    <property type="term" value="F:unfolded protein binding"/>
    <property type="evidence" value="ECO:0007669"/>
    <property type="project" value="TreeGrafter"/>
</dbReference>
<comment type="pathway">
    <text evidence="3">Protein modification; protein glycosylation.</text>
</comment>
<feature type="chain" id="PRO_5034075100" description="Glycosyltransferase family 24 protein" evidence="10">
    <location>
        <begin position="20"/>
        <end position="1568"/>
    </location>
</feature>
<proteinExistence type="inferred from homology"/>
<dbReference type="InterPro" id="IPR029044">
    <property type="entry name" value="Nucleotide-diphossugar_trans"/>
</dbReference>
<dbReference type="InterPro" id="IPR009448">
    <property type="entry name" value="UDP-g_GGtrans"/>
</dbReference>
<dbReference type="InterPro" id="IPR040692">
    <property type="entry name" value="UGGT_TRXL_3"/>
</dbReference>
<evidence type="ECO:0000313" key="16">
    <source>
        <dbReference type="EMBL" id="KAF5311086.1"/>
    </source>
</evidence>
<evidence type="ECO:0000259" key="12">
    <source>
        <dbReference type="Pfam" id="PF18401"/>
    </source>
</evidence>
<dbReference type="Proteomes" id="UP000567179">
    <property type="component" value="Unassembled WGS sequence"/>
</dbReference>
<evidence type="ECO:0000256" key="4">
    <source>
        <dbReference type="ARBA" id="ARBA00006351"/>
    </source>
</evidence>
<protein>
    <recommendedName>
        <fullName evidence="18">Glycosyltransferase family 24 protein</fullName>
    </recommendedName>
</protein>
<comment type="cofactor">
    <cofactor evidence="1">
        <name>Ca(2+)</name>
        <dbReference type="ChEBI" id="CHEBI:29108"/>
    </cofactor>
</comment>
<keyword evidence="7" id="KW-0256">Endoplasmic reticulum</keyword>
<evidence type="ECO:0000259" key="11">
    <source>
        <dbReference type="Pfam" id="PF18400"/>
    </source>
</evidence>
<dbReference type="Pfam" id="PF18400">
    <property type="entry name" value="Thioredoxin_12"/>
    <property type="match status" value="1"/>
</dbReference>
<feature type="domain" description="UDP-glucose:glycoprotein glucosyltransferase thioredoxin-like" evidence="14">
    <location>
        <begin position="710"/>
        <end position="941"/>
    </location>
</feature>
<evidence type="ECO:0000256" key="10">
    <source>
        <dbReference type="SAM" id="SignalP"/>
    </source>
</evidence>
<evidence type="ECO:0000256" key="6">
    <source>
        <dbReference type="ARBA" id="ARBA00022729"/>
    </source>
</evidence>
<evidence type="ECO:0000256" key="8">
    <source>
        <dbReference type="ARBA" id="ARBA00023180"/>
    </source>
</evidence>
<dbReference type="Pfam" id="PF18402">
    <property type="entry name" value="Thioredoxin_14"/>
    <property type="match status" value="1"/>
</dbReference>
<feature type="domain" description="UGGT thioredoxin-like" evidence="13">
    <location>
        <begin position="434"/>
        <end position="697"/>
    </location>
</feature>
<comment type="caution">
    <text evidence="16">The sequence shown here is derived from an EMBL/GenBank/DDBJ whole genome shotgun (WGS) entry which is preliminary data.</text>
</comment>
<gene>
    <name evidence="16" type="ORF">D9619_007791</name>
</gene>
<evidence type="ECO:0008006" key="18">
    <source>
        <dbReference type="Google" id="ProtNLM"/>
    </source>
</evidence>
<accession>A0A8H5AUM7</accession>
<evidence type="ECO:0000256" key="9">
    <source>
        <dbReference type="SAM" id="MobiDB-lite"/>
    </source>
</evidence>
<feature type="region of interest" description="Disordered" evidence="9">
    <location>
        <begin position="1521"/>
        <end position="1568"/>
    </location>
</feature>
<feature type="signal peptide" evidence="10">
    <location>
        <begin position="1"/>
        <end position="19"/>
    </location>
</feature>
<dbReference type="GO" id="GO:0018279">
    <property type="term" value="P:protein N-linked glycosylation via asparagine"/>
    <property type="evidence" value="ECO:0007669"/>
    <property type="project" value="TreeGrafter"/>
</dbReference>
<dbReference type="PANTHER" id="PTHR11226:SF0">
    <property type="entry name" value="UDP-GLUCOSE:GLYCOPROTEIN GLUCOSYLTRANSFERASE"/>
    <property type="match status" value="1"/>
</dbReference>
<organism evidence="16 17">
    <name type="scientific">Psilocybe cf. subviscida</name>
    <dbReference type="NCBI Taxonomy" id="2480587"/>
    <lineage>
        <taxon>Eukaryota</taxon>
        <taxon>Fungi</taxon>
        <taxon>Dikarya</taxon>
        <taxon>Basidiomycota</taxon>
        <taxon>Agaricomycotina</taxon>
        <taxon>Agaricomycetes</taxon>
        <taxon>Agaricomycetidae</taxon>
        <taxon>Agaricales</taxon>
        <taxon>Agaricineae</taxon>
        <taxon>Strophariaceae</taxon>
        <taxon>Psilocybe</taxon>
    </lineage>
</organism>
<keyword evidence="8" id="KW-0325">Glycoprotein</keyword>
<feature type="domain" description="Glucosyltransferase 24 catalytic" evidence="15">
    <location>
        <begin position="1280"/>
        <end position="1495"/>
    </location>
</feature>
<dbReference type="InterPro" id="IPR040693">
    <property type="entry name" value="UGGT_TRXL_1"/>
</dbReference>
<evidence type="ECO:0000256" key="7">
    <source>
        <dbReference type="ARBA" id="ARBA00022824"/>
    </source>
</evidence>
<evidence type="ECO:0000313" key="17">
    <source>
        <dbReference type="Proteomes" id="UP000567179"/>
    </source>
</evidence>
<sequence length="1568" mass="175559">MRSTFSLFWAALVATRVAASPPVRVSLRSSWAAPPFLAEILETISLENPDAFFGLVDDLTDPQVAPAWSSMTPEAIHQAGLEMGIESGRIQDQGTLANVQMNLAMHAAAPKLEAYFNFYDANHAKSHGKRCGSWVDWYGEVVCDVETLAQLVGVEAIDAGSQEIPQPRPKTLSFDHIYPPPSKVVERPPRTAVLYASLDSQNFRELHSYLYKVVNTLDPHVEYIFRYVSPPKTDGPRSFLSGYGVSLDLKKTDYLAIDDRNINAAGVNQATGDQEQKPDPVLPLILSYPANETAPESSVPLTTEELTKLGSNTAQIIADSADPLSVLTQIAQNFPKYASALGRRLIANESIEEELHNNSLRVQRGGNAMWINGLMVDLKDAHPFGLMRLLRKEKVVMQSLIAQGLENLEAVEVLNHQAIAVTQMKESGGMDALFDASDRPEGREITVWFNDMEKDKRYARWNPSFYALLRPPYPGAMPAVKANLFNVVLILDLSKISALNFIGGPMTNIIARDFPLRFGLVPVVETEEGKKMARLFYYLVKTYGRKKTTEFLSLLSQVALPAHMQTETVQWEAVRQLYDKLTATEREEKPEALIASLETILNDESDEALPLEKLLAYQDRLSASLASSPGGHAFFNGKHMTVDEEFLRNLQVEMSTQMQFFQEQVYSGQLTDNDRGETMSNYFYDLPTTSKRRNQYIYPSGSAALRVFNLHDLFTQTLFLASPASYLYPTEFKEISQTLFVIADLDSKDGVEIVKEAIASITANSQTRLGFIHNPVVPSVSEGKERPPVSWLLAHLQKSNLLSKTSRDTLLSVLVEHQPPAENMKQVPLQENELFNTFTDGVSLADIQPELYVDYLKSSRLLSRALKVAPGETAFLVNGRVIGPIGSSKDFHVADFKGLEEYEHRRRADSVIKALSDVTPKLLEDKYLFADVVSMTTSIIASSQQPDPSEVGLFDTPVKPRQKSYQLMDSQYTMFELGDNSTALYNVGVILDPLSETAQKWSSLLQWLSDSEDVYIEVHLNPGRYSEVPLKKFYRYNLIPTLSFDKDGQELKPQAIFESLPVEPIYTMAMDVPTAWLVRPREALYDLDNIQLNKLFPGDNVVEAVFDLDHLVIEGHAREAVSNVAPRGVQLQLVERGVAIDDTQVVANLGYFQFKAVPGVFKLETRPGRSSKIFKLDSAGNEGWDSPTVEQAGDEITVTSFEGLTLYPRLTRRPGMETVDVLEEEQEPAKGVFEDLSSRVMSFFKSPKTEDVSTEVIPVRPQADINIFTVASGLLYERFEFIPHMAEKYNFQYELVTYKWPSWLRAQTEKQRIIWAYKILFLDVLFPMDLKKVIFVDADQIVRADLKELVDLDLEGAPYGYTPMGDDNTDMEGFRFWKTGYWKEFLQGKPYHISALYVIDLLAAGDILRGQYQALSADPNSLANLDQDLPNNIQNQVPIFSLHEDWLWCETWCSKDRLESAKTIDLCQNPLTKEPKLARARQIPEWDEYDQEIARFTRALAEEGKIHSRMATADANVLAGAGPGSGSGSTDVEALKEANTIDVGLAEQPSASPAEVGATAQEPVRDEL</sequence>